<gene>
    <name evidence="6" type="ORF">IGS68_08380</name>
</gene>
<keyword evidence="2" id="KW-1277">Toxin-antitoxin system</keyword>
<protein>
    <submittedName>
        <fullName evidence="6">DUF86 domain-containing protein</fullName>
    </submittedName>
</protein>
<proteinExistence type="predicted"/>
<dbReference type="PANTHER" id="PTHR34139">
    <property type="entry name" value="UPF0331 PROTEIN MJ0127"/>
    <property type="match status" value="1"/>
</dbReference>
<dbReference type="EMBL" id="CP067420">
    <property type="protein sequence ID" value="QQP91210.1"/>
    <property type="molecule type" value="Genomic_DNA"/>
</dbReference>
<keyword evidence="1" id="KW-0597">Phosphoprotein</keyword>
<dbReference type="Pfam" id="PF01934">
    <property type="entry name" value="HepT-like"/>
    <property type="match status" value="1"/>
</dbReference>
<evidence type="ECO:0000256" key="2">
    <source>
        <dbReference type="ARBA" id="ARBA00022649"/>
    </source>
</evidence>
<evidence type="ECO:0000256" key="3">
    <source>
        <dbReference type="ARBA" id="ARBA00022722"/>
    </source>
</evidence>
<evidence type="ECO:0000256" key="1">
    <source>
        <dbReference type="ARBA" id="ARBA00022553"/>
    </source>
</evidence>
<dbReference type="InterPro" id="IPR008201">
    <property type="entry name" value="HepT-like"/>
</dbReference>
<accession>A0ABX7B9Z7</accession>
<sequence length="115" mass="13058">MKRDAMVCLGDMLDYARDIEVFVAGIDPRGFADDRKTQYAVLRALEVIGEAAKRVPPETQARFPDIPWRQIIGMRNVIAHDYLGISVPRIYETATVFIPRLTKRLPDLIAELNSD</sequence>
<evidence type="ECO:0000313" key="7">
    <source>
        <dbReference type="Proteomes" id="UP000595197"/>
    </source>
</evidence>
<keyword evidence="3" id="KW-0540">Nuclease</keyword>
<reference evidence="6" key="1">
    <citation type="submission" date="2021-02" db="EMBL/GenBank/DDBJ databases">
        <title>Skermanella TT6 skin isolate.</title>
        <authorList>
            <person name="Lee K."/>
            <person name="Ganzorig M."/>
        </authorList>
    </citation>
    <scope>NUCLEOTIDE SEQUENCE</scope>
    <source>
        <strain evidence="6">TT6</strain>
    </source>
</reference>
<evidence type="ECO:0000256" key="5">
    <source>
        <dbReference type="ARBA" id="ARBA00022801"/>
    </source>
</evidence>
<name>A0ABX7B9Z7_9PROT</name>
<keyword evidence="5" id="KW-0378">Hydrolase</keyword>
<organism evidence="6 7">
    <name type="scientific">Skermanella cutis</name>
    <dbReference type="NCBI Taxonomy" id="2775420"/>
    <lineage>
        <taxon>Bacteria</taxon>
        <taxon>Pseudomonadati</taxon>
        <taxon>Pseudomonadota</taxon>
        <taxon>Alphaproteobacteria</taxon>
        <taxon>Rhodospirillales</taxon>
        <taxon>Azospirillaceae</taxon>
        <taxon>Skermanella</taxon>
    </lineage>
</organism>
<evidence type="ECO:0000313" key="6">
    <source>
        <dbReference type="EMBL" id="QQP91210.1"/>
    </source>
</evidence>
<keyword evidence="7" id="KW-1185">Reference proteome</keyword>
<dbReference type="InterPro" id="IPR051813">
    <property type="entry name" value="HepT_RNase_toxin"/>
</dbReference>
<evidence type="ECO:0000256" key="4">
    <source>
        <dbReference type="ARBA" id="ARBA00022741"/>
    </source>
</evidence>
<dbReference type="RefSeq" id="WP_201078887.1">
    <property type="nucleotide sequence ID" value="NZ_CP067420.1"/>
</dbReference>
<dbReference type="PANTHER" id="PTHR34139:SF1">
    <property type="entry name" value="RNASE MJ1380-RELATED"/>
    <property type="match status" value="1"/>
</dbReference>
<keyword evidence="4" id="KW-0547">Nucleotide-binding</keyword>
<dbReference type="Proteomes" id="UP000595197">
    <property type="component" value="Chromosome"/>
</dbReference>